<dbReference type="AlphaFoldDB" id="A0A9D1KDF4"/>
<protein>
    <submittedName>
        <fullName evidence="2">Insulinase family protein</fullName>
    </submittedName>
</protein>
<evidence type="ECO:0000313" key="3">
    <source>
        <dbReference type="Proteomes" id="UP000886722"/>
    </source>
</evidence>
<dbReference type="InterPro" id="IPR007863">
    <property type="entry name" value="Peptidase_M16_C"/>
</dbReference>
<dbReference type="Pfam" id="PF05193">
    <property type="entry name" value="Peptidase_M16_C"/>
    <property type="match status" value="1"/>
</dbReference>
<sequence length="426" mass="48402">MLDRSTPPPIKEVETLTFPEVDSCCLPNGIPLYIIDRGDQELSRVDILFSAGKVQERQPLTAKFTAAMLREGASGLSSAYIAEKLDYYGATLQTLATQRNTYITLYSANRYFFDILPLLCKLVVSPDFPEEEFRTLKERNRQALSVDLMKVNVLASRIFSEQLFGAENPYGKSEQLADYDTLTTAHLREFHSRYYTAEQCRIVLSGRITPEMKAAVKETFAAVPSRSESERFLFPAIHSSNEHYRFVEKAGALQAGIRVGRLVVGRDHPDHHILRVLNTVLGGYFGSRLMSNIREEKGYTYGIQSSVVTYPDVSYLVVQTQAATSYVKPLIDEIFNEFSRLRNELVEPDELRMVRNYMTGEMLRLFDSPFSVAEVFVTLLANGLDFSYYNERFGVIRSFTAEQLQAAARCYLNKENFYVVVAGQEK</sequence>
<feature type="domain" description="Peptidase M16 C-terminal" evidence="1">
    <location>
        <begin position="182"/>
        <end position="356"/>
    </location>
</feature>
<organism evidence="2 3">
    <name type="scientific">Candidatus Caccoplasma intestinavium</name>
    <dbReference type="NCBI Taxonomy" id="2840716"/>
    <lineage>
        <taxon>Bacteria</taxon>
        <taxon>Pseudomonadati</taxon>
        <taxon>Bacteroidota</taxon>
        <taxon>Bacteroidia</taxon>
        <taxon>Bacteroidales</taxon>
        <taxon>Bacteroidaceae</taxon>
        <taxon>Bacteroidaceae incertae sedis</taxon>
        <taxon>Candidatus Caccoplasma</taxon>
    </lineage>
</organism>
<dbReference type="InterPro" id="IPR050361">
    <property type="entry name" value="MPP/UQCRC_Complex"/>
</dbReference>
<dbReference type="PANTHER" id="PTHR11851:SF224">
    <property type="entry name" value="PROCESSING PROTEASE"/>
    <property type="match status" value="1"/>
</dbReference>
<reference evidence="2" key="1">
    <citation type="submission" date="2020-10" db="EMBL/GenBank/DDBJ databases">
        <authorList>
            <person name="Gilroy R."/>
        </authorList>
    </citation>
    <scope>NUCLEOTIDE SEQUENCE</scope>
    <source>
        <strain evidence="2">21143</strain>
    </source>
</reference>
<dbReference type="PANTHER" id="PTHR11851">
    <property type="entry name" value="METALLOPROTEASE"/>
    <property type="match status" value="1"/>
</dbReference>
<dbReference type="EMBL" id="DVKT01000032">
    <property type="protein sequence ID" value="HIT39161.1"/>
    <property type="molecule type" value="Genomic_DNA"/>
</dbReference>
<name>A0A9D1KDF4_9BACT</name>
<dbReference type="InterPro" id="IPR011249">
    <property type="entry name" value="Metalloenz_LuxS/M16"/>
</dbReference>
<evidence type="ECO:0000259" key="1">
    <source>
        <dbReference type="Pfam" id="PF05193"/>
    </source>
</evidence>
<gene>
    <name evidence="2" type="ORF">IAD06_03870</name>
</gene>
<comment type="caution">
    <text evidence="2">The sequence shown here is derived from an EMBL/GenBank/DDBJ whole genome shotgun (WGS) entry which is preliminary data.</text>
</comment>
<evidence type="ECO:0000313" key="2">
    <source>
        <dbReference type="EMBL" id="HIT39161.1"/>
    </source>
</evidence>
<dbReference type="GO" id="GO:0046872">
    <property type="term" value="F:metal ion binding"/>
    <property type="evidence" value="ECO:0007669"/>
    <property type="project" value="InterPro"/>
</dbReference>
<proteinExistence type="predicted"/>
<dbReference type="Proteomes" id="UP000886722">
    <property type="component" value="Unassembled WGS sequence"/>
</dbReference>
<accession>A0A9D1KDF4</accession>
<reference evidence="2" key="2">
    <citation type="journal article" date="2021" name="PeerJ">
        <title>Extensive microbial diversity within the chicken gut microbiome revealed by metagenomics and culture.</title>
        <authorList>
            <person name="Gilroy R."/>
            <person name="Ravi A."/>
            <person name="Getino M."/>
            <person name="Pursley I."/>
            <person name="Horton D.L."/>
            <person name="Alikhan N.F."/>
            <person name="Baker D."/>
            <person name="Gharbi K."/>
            <person name="Hall N."/>
            <person name="Watson M."/>
            <person name="Adriaenssens E.M."/>
            <person name="Foster-Nyarko E."/>
            <person name="Jarju S."/>
            <person name="Secka A."/>
            <person name="Antonio M."/>
            <person name="Oren A."/>
            <person name="Chaudhuri R.R."/>
            <person name="La Ragione R."/>
            <person name="Hildebrand F."/>
            <person name="Pallen M.J."/>
        </authorList>
    </citation>
    <scope>NUCLEOTIDE SEQUENCE</scope>
    <source>
        <strain evidence="2">21143</strain>
    </source>
</reference>
<dbReference type="SUPFAM" id="SSF63411">
    <property type="entry name" value="LuxS/MPP-like metallohydrolase"/>
    <property type="match status" value="2"/>
</dbReference>
<dbReference type="Gene3D" id="3.30.830.10">
    <property type="entry name" value="Metalloenzyme, LuxS/M16 peptidase-like"/>
    <property type="match status" value="2"/>
</dbReference>